<evidence type="ECO:0000313" key="1">
    <source>
        <dbReference type="EMBL" id="GGX98974.1"/>
    </source>
</evidence>
<dbReference type="AlphaFoldDB" id="A0A918NV34"/>
<organism evidence="1 2">
    <name type="scientific">Streptomyces minutiscleroticus</name>
    <dbReference type="NCBI Taxonomy" id="68238"/>
    <lineage>
        <taxon>Bacteria</taxon>
        <taxon>Bacillati</taxon>
        <taxon>Actinomycetota</taxon>
        <taxon>Actinomycetes</taxon>
        <taxon>Kitasatosporales</taxon>
        <taxon>Streptomycetaceae</taxon>
        <taxon>Streptomyces</taxon>
    </lineage>
</organism>
<keyword evidence="2" id="KW-1185">Reference proteome</keyword>
<dbReference type="EMBL" id="BMVU01000040">
    <property type="protein sequence ID" value="GGX98974.1"/>
    <property type="molecule type" value="Genomic_DNA"/>
</dbReference>
<accession>A0A918NV34</accession>
<evidence type="ECO:0000313" key="2">
    <source>
        <dbReference type="Proteomes" id="UP000619244"/>
    </source>
</evidence>
<protein>
    <submittedName>
        <fullName evidence="1">Uncharacterized protein</fullName>
    </submittedName>
</protein>
<sequence>MPVITLVSTVFVIGLEQLVRWRYGPTGVVGLLLLAVGIRAKSPAFSSMGAVVLALTVSGPAL</sequence>
<dbReference type="Proteomes" id="UP000619244">
    <property type="component" value="Unassembled WGS sequence"/>
</dbReference>
<reference evidence="1" key="1">
    <citation type="journal article" date="2014" name="Int. J. Syst. Evol. Microbiol.">
        <title>Complete genome sequence of Corynebacterium casei LMG S-19264T (=DSM 44701T), isolated from a smear-ripened cheese.</title>
        <authorList>
            <consortium name="US DOE Joint Genome Institute (JGI-PGF)"/>
            <person name="Walter F."/>
            <person name="Albersmeier A."/>
            <person name="Kalinowski J."/>
            <person name="Ruckert C."/>
        </authorList>
    </citation>
    <scope>NUCLEOTIDE SEQUENCE</scope>
    <source>
        <strain evidence="1">JCM 4790</strain>
    </source>
</reference>
<dbReference type="RefSeq" id="WP_190193543.1">
    <property type="nucleotide sequence ID" value="NZ_BMVU01000040.1"/>
</dbReference>
<gene>
    <name evidence="1" type="ORF">GCM10010358_60830</name>
</gene>
<name>A0A918NV34_9ACTN</name>
<comment type="caution">
    <text evidence="1">The sequence shown here is derived from an EMBL/GenBank/DDBJ whole genome shotgun (WGS) entry which is preliminary data.</text>
</comment>
<proteinExistence type="predicted"/>
<reference evidence="1" key="2">
    <citation type="submission" date="2020-09" db="EMBL/GenBank/DDBJ databases">
        <authorList>
            <person name="Sun Q."/>
            <person name="Ohkuma M."/>
        </authorList>
    </citation>
    <scope>NUCLEOTIDE SEQUENCE</scope>
    <source>
        <strain evidence="1">JCM 4790</strain>
    </source>
</reference>